<gene>
    <name evidence="11" type="ORF">GTP77_23345</name>
</gene>
<dbReference type="SUPFAM" id="SSF103054">
    <property type="entry name" value="General secretion pathway protein M, EpsM"/>
    <property type="match status" value="1"/>
</dbReference>
<evidence type="ECO:0000256" key="8">
    <source>
        <dbReference type="ARBA" id="ARBA00022989"/>
    </source>
</evidence>
<keyword evidence="9 10" id="KW-0472">Membrane</keyword>
<evidence type="ECO:0000256" key="6">
    <source>
        <dbReference type="ARBA" id="ARBA00022692"/>
    </source>
</evidence>
<keyword evidence="6 10" id="KW-0812">Transmembrane</keyword>
<keyword evidence="3" id="KW-0813">Transport</keyword>
<comment type="similarity">
    <text evidence="2">Belongs to the GSP M family.</text>
</comment>
<dbReference type="Gene3D" id="3.30.1360.100">
    <property type="entry name" value="General secretion pathway protein M, EpsM"/>
    <property type="match status" value="1"/>
</dbReference>
<dbReference type="GO" id="GO:0015628">
    <property type="term" value="P:protein secretion by the type II secretion system"/>
    <property type="evidence" value="ECO:0007669"/>
    <property type="project" value="InterPro"/>
</dbReference>
<keyword evidence="7" id="KW-0653">Protein transport</keyword>
<feature type="transmembrane region" description="Helical" evidence="10">
    <location>
        <begin position="29"/>
        <end position="51"/>
    </location>
</feature>
<accession>A0A7X4HFF1</accession>
<evidence type="ECO:0000256" key="10">
    <source>
        <dbReference type="SAM" id="Phobius"/>
    </source>
</evidence>
<name>A0A7X4HFF1_9BURK</name>
<reference evidence="11 12" key="1">
    <citation type="submission" date="2019-12" db="EMBL/GenBank/DDBJ databases">
        <title>Novel species isolated from a subtropical stream in China.</title>
        <authorList>
            <person name="Lu H."/>
        </authorList>
    </citation>
    <scope>NUCLEOTIDE SEQUENCE [LARGE SCALE GENOMIC DNA]</scope>
    <source>
        <strain evidence="11 12">FT127W</strain>
    </source>
</reference>
<evidence type="ECO:0000256" key="7">
    <source>
        <dbReference type="ARBA" id="ARBA00022927"/>
    </source>
</evidence>
<dbReference type="EMBL" id="WWCU01000035">
    <property type="protein sequence ID" value="MYN10263.1"/>
    <property type="molecule type" value="Genomic_DNA"/>
</dbReference>
<evidence type="ECO:0000256" key="1">
    <source>
        <dbReference type="ARBA" id="ARBA00004377"/>
    </source>
</evidence>
<keyword evidence="4" id="KW-1003">Cell membrane</keyword>
<evidence type="ECO:0000256" key="4">
    <source>
        <dbReference type="ARBA" id="ARBA00022475"/>
    </source>
</evidence>
<dbReference type="InterPro" id="IPR007690">
    <property type="entry name" value="T2SS_GspM"/>
</dbReference>
<dbReference type="Pfam" id="PF04612">
    <property type="entry name" value="T2SSM"/>
    <property type="match status" value="1"/>
</dbReference>
<dbReference type="InterPro" id="IPR023229">
    <property type="entry name" value="T2SS_M_periplasmic_sf"/>
</dbReference>
<evidence type="ECO:0000256" key="5">
    <source>
        <dbReference type="ARBA" id="ARBA00022519"/>
    </source>
</evidence>
<dbReference type="Proteomes" id="UP000450676">
    <property type="component" value="Unassembled WGS sequence"/>
</dbReference>
<keyword evidence="5" id="KW-0997">Cell inner membrane</keyword>
<evidence type="ECO:0000256" key="2">
    <source>
        <dbReference type="ARBA" id="ARBA00010637"/>
    </source>
</evidence>
<keyword evidence="12" id="KW-1185">Reference proteome</keyword>
<comment type="caution">
    <text evidence="11">The sequence shown here is derived from an EMBL/GenBank/DDBJ whole genome shotgun (WGS) entry which is preliminary data.</text>
</comment>
<evidence type="ECO:0000256" key="9">
    <source>
        <dbReference type="ARBA" id="ARBA00023136"/>
    </source>
</evidence>
<dbReference type="GO" id="GO:0005886">
    <property type="term" value="C:plasma membrane"/>
    <property type="evidence" value="ECO:0007669"/>
    <property type="project" value="UniProtKB-SubCell"/>
</dbReference>
<keyword evidence="8 10" id="KW-1133">Transmembrane helix</keyword>
<organism evidence="11 12">
    <name type="scientific">Pseudoduganella aquatica</name>
    <dbReference type="NCBI Taxonomy" id="2660641"/>
    <lineage>
        <taxon>Bacteria</taxon>
        <taxon>Pseudomonadati</taxon>
        <taxon>Pseudomonadota</taxon>
        <taxon>Betaproteobacteria</taxon>
        <taxon>Burkholderiales</taxon>
        <taxon>Oxalobacteraceae</taxon>
        <taxon>Telluria group</taxon>
        <taxon>Pseudoduganella</taxon>
    </lineage>
</organism>
<comment type="subcellular location">
    <subcellularLocation>
        <location evidence="1">Cell inner membrane</location>
        <topology evidence="1">Single-pass membrane protein</topology>
    </subcellularLocation>
</comment>
<evidence type="ECO:0000313" key="11">
    <source>
        <dbReference type="EMBL" id="MYN10263.1"/>
    </source>
</evidence>
<proteinExistence type="inferred from homology"/>
<protein>
    <submittedName>
        <fullName evidence="11">Type II secretion system protein M</fullName>
    </submittedName>
</protein>
<dbReference type="GO" id="GO:0015627">
    <property type="term" value="C:type II protein secretion system complex"/>
    <property type="evidence" value="ECO:0007669"/>
    <property type="project" value="InterPro"/>
</dbReference>
<dbReference type="RefSeq" id="WP_161074559.1">
    <property type="nucleotide sequence ID" value="NZ_WWCU01000035.1"/>
</dbReference>
<evidence type="ECO:0000313" key="12">
    <source>
        <dbReference type="Proteomes" id="UP000450676"/>
    </source>
</evidence>
<sequence>MSAAMTKIQQLRDSASAFWNERSEQERRMLTIGGAVVGLALAYSLLVAPALDGREALRKALPQLRQDVAELKALARTAAELAAKPPVQAPPMSRDALTASLNAAGLKPQSLNLTGEYAKLELKGVAFAALVTWLDAQRRDSAVMVQEAVVTGQATPGVVDAAITLRQAGGGR</sequence>
<evidence type="ECO:0000256" key="3">
    <source>
        <dbReference type="ARBA" id="ARBA00022448"/>
    </source>
</evidence>
<dbReference type="AlphaFoldDB" id="A0A7X4HFF1"/>